<name>A0ABQ9FCI5_TEGGR</name>
<evidence type="ECO:0000313" key="4">
    <source>
        <dbReference type="EMBL" id="KAJ8315033.1"/>
    </source>
</evidence>
<dbReference type="Pfam" id="PF01145">
    <property type="entry name" value="Band_7"/>
    <property type="match status" value="1"/>
</dbReference>
<keyword evidence="2" id="KW-1133">Transmembrane helix</keyword>
<feature type="transmembrane region" description="Helical" evidence="2">
    <location>
        <begin position="72"/>
        <end position="92"/>
    </location>
</feature>
<protein>
    <recommendedName>
        <fullName evidence="3">Band 7 domain-containing protein</fullName>
    </recommendedName>
</protein>
<dbReference type="SMART" id="SM00244">
    <property type="entry name" value="PHB"/>
    <property type="match status" value="1"/>
</dbReference>
<dbReference type="SUPFAM" id="SSF117892">
    <property type="entry name" value="Band 7/SPFH domain"/>
    <property type="match status" value="1"/>
</dbReference>
<accession>A0ABQ9FCI5</accession>
<evidence type="ECO:0000313" key="5">
    <source>
        <dbReference type="Proteomes" id="UP001217089"/>
    </source>
</evidence>
<dbReference type="PANTHER" id="PTHR10264">
    <property type="entry name" value="BAND 7 PROTEIN-RELATED"/>
    <property type="match status" value="1"/>
</dbReference>
<dbReference type="InterPro" id="IPR043202">
    <property type="entry name" value="Band-7_stomatin-like"/>
</dbReference>
<proteinExistence type="inferred from homology"/>
<feature type="domain" description="Band 7" evidence="3">
    <location>
        <begin position="92"/>
        <end position="262"/>
    </location>
</feature>
<dbReference type="Gene3D" id="3.30.479.30">
    <property type="entry name" value="Band 7 domain"/>
    <property type="match status" value="1"/>
</dbReference>
<dbReference type="PANTHER" id="PTHR10264:SF130">
    <property type="entry name" value="STOMATIN-LIKE PROTEIN 1"/>
    <property type="match status" value="1"/>
</dbReference>
<dbReference type="InterPro" id="IPR001972">
    <property type="entry name" value="Stomatin_HflK_fam"/>
</dbReference>
<dbReference type="Proteomes" id="UP001217089">
    <property type="component" value="Unassembled WGS sequence"/>
</dbReference>
<dbReference type="Gene3D" id="3.30.1050.10">
    <property type="entry name" value="SCP2 sterol-binding domain"/>
    <property type="match status" value="1"/>
</dbReference>
<comment type="similarity">
    <text evidence="1">Belongs to the band 7/mec-2 family.</text>
</comment>
<dbReference type="EMBL" id="JARBDR010000337">
    <property type="protein sequence ID" value="KAJ8315033.1"/>
    <property type="molecule type" value="Genomic_DNA"/>
</dbReference>
<gene>
    <name evidence="4" type="ORF">KUTeg_007183</name>
</gene>
<comment type="caution">
    <text evidence="4">The sequence shown here is derived from an EMBL/GenBank/DDBJ whole genome shotgun (WGS) entry which is preliminary data.</text>
</comment>
<dbReference type="InterPro" id="IPR036527">
    <property type="entry name" value="SCP2_sterol-bd_dom_sf"/>
</dbReference>
<dbReference type="InterPro" id="IPR003033">
    <property type="entry name" value="SCP2_sterol-bd_dom"/>
</dbReference>
<keyword evidence="5" id="KW-1185">Reference proteome</keyword>
<dbReference type="InterPro" id="IPR036013">
    <property type="entry name" value="Band_7/SPFH_dom_sf"/>
</dbReference>
<keyword evidence="2" id="KW-0472">Membrane</keyword>
<keyword evidence="2" id="KW-0812">Transmembrane</keyword>
<dbReference type="SUPFAM" id="SSF55718">
    <property type="entry name" value="SCP-like"/>
    <property type="match status" value="1"/>
</dbReference>
<dbReference type="Pfam" id="PF02036">
    <property type="entry name" value="SCP2"/>
    <property type="match status" value="1"/>
</dbReference>
<sequence>MKMSSVRYTPLSTKEDHVAIDFGSAFTYGSNEMSDNKYKSAFSYNRPKYRMDQFDVRHEVVEQSMFSVVCHYIFVVFCTLLIIVTFPVSAWFCFKVIPSYERIVIFRLGRLVSTKGPGMVFIYPCIDRWKRVDMRLKAFNVPPQQLIMNDGAVIEVGADVYYRITNIEESVTCIQDMNHSLRVLLQTSMVNHLIRKALPELEEEKVSVLRSIQDDCNKTASSWGVEISRMELSTVKVHKQPNEGGPNLNLPPGISQVFQQLTSMFLQPSNKGPASQGQCAEGLTTVPPFIPTPDGASGNAEISTSLPTPRNLLTAVQTLLNETIVRSIQAVYQFDVSGDGGGVFYLDLKNGSGSAGEGVPPGGEPDVTLELNVLDMQDMFIGNTKPLQAYMSGRLRVSGDLSAAMRLEEFIKKVVDKIKSENVT</sequence>
<organism evidence="4 5">
    <name type="scientific">Tegillarca granosa</name>
    <name type="common">Malaysian cockle</name>
    <name type="synonym">Anadara granosa</name>
    <dbReference type="NCBI Taxonomy" id="220873"/>
    <lineage>
        <taxon>Eukaryota</taxon>
        <taxon>Metazoa</taxon>
        <taxon>Spiralia</taxon>
        <taxon>Lophotrochozoa</taxon>
        <taxon>Mollusca</taxon>
        <taxon>Bivalvia</taxon>
        <taxon>Autobranchia</taxon>
        <taxon>Pteriomorphia</taxon>
        <taxon>Arcoida</taxon>
        <taxon>Arcoidea</taxon>
        <taxon>Arcidae</taxon>
        <taxon>Tegillarca</taxon>
    </lineage>
</organism>
<reference evidence="4 5" key="1">
    <citation type="submission" date="2022-12" db="EMBL/GenBank/DDBJ databases">
        <title>Chromosome-level genome of Tegillarca granosa.</title>
        <authorList>
            <person name="Kim J."/>
        </authorList>
    </citation>
    <scope>NUCLEOTIDE SEQUENCE [LARGE SCALE GENOMIC DNA]</scope>
    <source>
        <strain evidence="4">Teg-2019</strain>
        <tissue evidence="4">Adductor muscle</tissue>
    </source>
</reference>
<evidence type="ECO:0000256" key="2">
    <source>
        <dbReference type="SAM" id="Phobius"/>
    </source>
</evidence>
<dbReference type="PRINTS" id="PR00721">
    <property type="entry name" value="STOMATIN"/>
</dbReference>
<evidence type="ECO:0000259" key="3">
    <source>
        <dbReference type="SMART" id="SM00244"/>
    </source>
</evidence>
<evidence type="ECO:0000256" key="1">
    <source>
        <dbReference type="ARBA" id="ARBA00008164"/>
    </source>
</evidence>
<dbReference type="InterPro" id="IPR001107">
    <property type="entry name" value="Band_7"/>
</dbReference>